<evidence type="ECO:0000256" key="1">
    <source>
        <dbReference type="SAM" id="MobiDB-lite"/>
    </source>
</evidence>
<feature type="compositionally biased region" description="Basic and acidic residues" evidence="1">
    <location>
        <begin position="210"/>
        <end position="219"/>
    </location>
</feature>
<name>A0A1A9IAC0_9BACT</name>
<dbReference type="InterPro" id="IPR036869">
    <property type="entry name" value="J_dom_sf"/>
</dbReference>
<dbReference type="RefSeq" id="WP_067761116.1">
    <property type="nucleotide sequence ID" value="NZ_CP015772.1"/>
</dbReference>
<dbReference type="STRING" id="1176587.A8C56_23260"/>
<accession>A0A1A9IAC0</accession>
<gene>
    <name evidence="2" type="ORF">A8C56_23260</name>
</gene>
<reference evidence="2 3" key="1">
    <citation type="submission" date="2016-05" db="EMBL/GenBank/DDBJ databases">
        <title>Niabella ginsenosidivorans BS26 whole genome sequencing.</title>
        <authorList>
            <person name="Im W.T."/>
            <person name="Siddiqi M.Z."/>
        </authorList>
    </citation>
    <scope>NUCLEOTIDE SEQUENCE [LARGE SCALE GENOMIC DNA]</scope>
    <source>
        <strain evidence="2 3">BS26</strain>
    </source>
</reference>
<dbReference type="Gene3D" id="1.10.287.110">
    <property type="entry name" value="DnaJ domain"/>
    <property type="match status" value="1"/>
</dbReference>
<dbReference type="EMBL" id="CP015772">
    <property type="protein sequence ID" value="ANH83504.1"/>
    <property type="molecule type" value="Genomic_DNA"/>
</dbReference>
<dbReference type="KEGG" id="nia:A8C56_23260"/>
<dbReference type="OrthoDB" id="114754at2"/>
<evidence type="ECO:0000313" key="2">
    <source>
        <dbReference type="EMBL" id="ANH83504.1"/>
    </source>
</evidence>
<proteinExistence type="predicted"/>
<sequence length="335" mass="39538">MQQFLFNNDKNAADKKALIITKKNNQQVLSKPQQTFNRLIKKIEKLQTELRTTTSELDGKLIFYAKHIYPLNIELAGARKQLLKKLYAIYKNKAIRLFDQRKFLKELIKSQMETYLEEEQQPDDEIKSIFKELFNKSYDAALKEEMDDYLEDIKSNMETMFEEAGFSMNFDDLHNGMTPEEIIERAKKMEEEFYRQTGEKEKALRKKTKKQLEREEKEKQVEAAKAKNVSSIYKQLAKIFHPDLEQDPDLKMQKEELMKQLTIAYENNDLPTLLRLELQWVQKEENAGNTASNEQLSIYNQILKEQVDGLEDEIAGIYEHPHTLPFKNLFRHPGS</sequence>
<dbReference type="AlphaFoldDB" id="A0A1A9IAC0"/>
<evidence type="ECO:0000313" key="3">
    <source>
        <dbReference type="Proteomes" id="UP000077667"/>
    </source>
</evidence>
<keyword evidence="3" id="KW-1185">Reference proteome</keyword>
<protein>
    <recommendedName>
        <fullName evidence="4">Molecular chaperone DnaJ</fullName>
    </recommendedName>
</protein>
<dbReference type="Proteomes" id="UP000077667">
    <property type="component" value="Chromosome"/>
</dbReference>
<feature type="region of interest" description="Disordered" evidence="1">
    <location>
        <begin position="198"/>
        <end position="219"/>
    </location>
</feature>
<evidence type="ECO:0008006" key="4">
    <source>
        <dbReference type="Google" id="ProtNLM"/>
    </source>
</evidence>
<organism evidence="2 3">
    <name type="scientific">Niabella ginsenosidivorans</name>
    <dbReference type="NCBI Taxonomy" id="1176587"/>
    <lineage>
        <taxon>Bacteria</taxon>
        <taxon>Pseudomonadati</taxon>
        <taxon>Bacteroidota</taxon>
        <taxon>Chitinophagia</taxon>
        <taxon>Chitinophagales</taxon>
        <taxon>Chitinophagaceae</taxon>
        <taxon>Niabella</taxon>
    </lineage>
</organism>
<dbReference type="SUPFAM" id="SSF46565">
    <property type="entry name" value="Chaperone J-domain"/>
    <property type="match status" value="1"/>
</dbReference>